<dbReference type="InterPro" id="IPR001878">
    <property type="entry name" value="Znf_CCHC"/>
</dbReference>
<dbReference type="GO" id="GO:0003676">
    <property type="term" value="F:nucleic acid binding"/>
    <property type="evidence" value="ECO:0007669"/>
    <property type="project" value="InterPro"/>
</dbReference>
<dbReference type="PROSITE" id="PS50923">
    <property type="entry name" value="SUSHI"/>
    <property type="match status" value="1"/>
</dbReference>
<evidence type="ECO:0000256" key="2">
    <source>
        <dbReference type="PROSITE-ProRule" id="PRU00302"/>
    </source>
</evidence>
<sequence>MKKMVSLISLDEGLVMKAASSFAYSVSMIPRKLRRHFRRHHFEPETPPTPRTPLVIHLARWIFFNYLFFYASASCQPPDSPEGGSYTPEQTRYLPGDKVAYSCKDRLTRIGKEIRICQMTGKWSGSTPFCGDVLRSLGPRSSRMEEIGGLGIPLRSLWPPLHCRRGQEVSATDKGCRVYPLDPRPDAVALYSGCTPGKRRAWFCQMTGTLPPLLGSVVGGGTPERSRVRVIMDPTLLCPGKGLVLPNQNIDDIAKHSRFLIFSLPSDEMSKKSPFAIQKALTGIGGDPKSVRKLRSGDLLTETASAVQSKSFLMAKTFLDSTLTVTPHKSLNSTRGVISESDLLCVLETEILEGLSDHGVTQVRRITIKKDSTHLPTKHIILTFNSPKFPATIKAGYLNSKIRPYIPNPLRCFQCQRFGHSQTSCRGQLKCSRCMSAGHSSTDCTLEPKCINCLQSHASDSKLCPKWKLEKQIQEIKTNKNIPYF</sequence>
<evidence type="ECO:0000313" key="4">
    <source>
        <dbReference type="EMBL" id="GFY33286.1"/>
    </source>
</evidence>
<gene>
    <name evidence="4" type="primary">AVEN_134505_1</name>
    <name evidence="4" type="ORF">TNCV_1241361</name>
</gene>
<dbReference type="SUPFAM" id="SSF57535">
    <property type="entry name" value="Complement control module/SCR domain"/>
    <property type="match status" value="1"/>
</dbReference>
<dbReference type="InterPro" id="IPR000436">
    <property type="entry name" value="Sushi_SCR_CCP_dom"/>
</dbReference>
<accession>A0A8X7BIR3</accession>
<dbReference type="Gene3D" id="4.10.60.10">
    <property type="entry name" value="Zinc finger, CCHC-type"/>
    <property type="match status" value="1"/>
</dbReference>
<dbReference type="Gene3D" id="2.10.70.10">
    <property type="entry name" value="Complement Module, domain 1"/>
    <property type="match status" value="1"/>
</dbReference>
<dbReference type="EMBL" id="BMAU01021409">
    <property type="protein sequence ID" value="GFY33286.1"/>
    <property type="molecule type" value="Genomic_DNA"/>
</dbReference>
<comment type="caution">
    <text evidence="2">Lacks conserved residue(s) required for the propagation of feature annotation.</text>
</comment>
<evidence type="ECO:0000259" key="3">
    <source>
        <dbReference type="PROSITE" id="PS50923"/>
    </source>
</evidence>
<dbReference type="SUPFAM" id="SSF57756">
    <property type="entry name" value="Retrovirus zinc finger-like domains"/>
    <property type="match status" value="1"/>
</dbReference>
<dbReference type="Pfam" id="PF00084">
    <property type="entry name" value="Sushi"/>
    <property type="match status" value="1"/>
</dbReference>
<dbReference type="GO" id="GO:0008270">
    <property type="term" value="F:zinc ion binding"/>
    <property type="evidence" value="ECO:0007669"/>
    <property type="project" value="InterPro"/>
</dbReference>
<dbReference type="AlphaFoldDB" id="A0A8X7BIR3"/>
<dbReference type="CDD" id="cd00033">
    <property type="entry name" value="CCP"/>
    <property type="match status" value="1"/>
</dbReference>
<dbReference type="InterPro" id="IPR036875">
    <property type="entry name" value="Znf_CCHC_sf"/>
</dbReference>
<dbReference type="SMART" id="SM00343">
    <property type="entry name" value="ZnF_C2HC"/>
    <property type="match status" value="2"/>
</dbReference>
<keyword evidence="1 2" id="KW-1015">Disulfide bond</keyword>
<keyword evidence="2" id="KW-0768">Sushi</keyword>
<name>A0A8X7BIR3_TRICX</name>
<keyword evidence="5" id="KW-1185">Reference proteome</keyword>
<protein>
    <recommendedName>
        <fullName evidence="3">Sushi domain-containing protein</fullName>
    </recommendedName>
</protein>
<feature type="disulfide bond" evidence="2">
    <location>
        <begin position="103"/>
        <end position="130"/>
    </location>
</feature>
<feature type="domain" description="Sushi" evidence="3">
    <location>
        <begin position="73"/>
        <end position="132"/>
    </location>
</feature>
<evidence type="ECO:0000256" key="1">
    <source>
        <dbReference type="ARBA" id="ARBA00023157"/>
    </source>
</evidence>
<organism evidence="4 5">
    <name type="scientific">Trichonephila clavipes</name>
    <name type="common">Golden silk orbweaver</name>
    <name type="synonym">Nephila clavipes</name>
    <dbReference type="NCBI Taxonomy" id="2585209"/>
    <lineage>
        <taxon>Eukaryota</taxon>
        <taxon>Metazoa</taxon>
        <taxon>Ecdysozoa</taxon>
        <taxon>Arthropoda</taxon>
        <taxon>Chelicerata</taxon>
        <taxon>Arachnida</taxon>
        <taxon>Araneae</taxon>
        <taxon>Araneomorphae</taxon>
        <taxon>Entelegynae</taxon>
        <taxon>Araneoidea</taxon>
        <taxon>Nephilidae</taxon>
        <taxon>Trichonephila</taxon>
    </lineage>
</organism>
<comment type="caution">
    <text evidence="4">The sequence shown here is derived from an EMBL/GenBank/DDBJ whole genome shotgun (WGS) entry which is preliminary data.</text>
</comment>
<proteinExistence type="predicted"/>
<reference evidence="4" key="1">
    <citation type="submission" date="2020-08" db="EMBL/GenBank/DDBJ databases">
        <title>Multicomponent nature underlies the extraordinary mechanical properties of spider dragline silk.</title>
        <authorList>
            <person name="Kono N."/>
            <person name="Nakamura H."/>
            <person name="Mori M."/>
            <person name="Yoshida Y."/>
            <person name="Ohtoshi R."/>
            <person name="Malay A.D."/>
            <person name="Moran D.A.P."/>
            <person name="Tomita M."/>
            <person name="Numata K."/>
            <person name="Arakawa K."/>
        </authorList>
    </citation>
    <scope>NUCLEOTIDE SEQUENCE</scope>
</reference>
<evidence type="ECO:0000313" key="5">
    <source>
        <dbReference type="Proteomes" id="UP000887159"/>
    </source>
</evidence>
<dbReference type="Proteomes" id="UP000887159">
    <property type="component" value="Unassembled WGS sequence"/>
</dbReference>
<dbReference type="InterPro" id="IPR035976">
    <property type="entry name" value="Sushi/SCR/CCP_sf"/>
</dbReference>
<dbReference type="SMART" id="SM00032">
    <property type="entry name" value="CCP"/>
    <property type="match status" value="1"/>
</dbReference>